<dbReference type="InterPro" id="IPR013324">
    <property type="entry name" value="RNA_pol_sigma_r3/r4-like"/>
</dbReference>
<dbReference type="InterPro" id="IPR013325">
    <property type="entry name" value="RNA_pol_sigma_r2"/>
</dbReference>
<protein>
    <submittedName>
        <fullName evidence="7">RNA polymerase sigma factor, sigma-70 family</fullName>
    </submittedName>
</protein>
<dbReference type="EMBL" id="JH660645">
    <property type="protein sequence ID" value="EIM27795.1"/>
    <property type="molecule type" value="Genomic_DNA"/>
</dbReference>
<name>I4YV03_9HYPH</name>
<dbReference type="Gene3D" id="1.10.1740.10">
    <property type="match status" value="1"/>
</dbReference>
<dbReference type="PANTHER" id="PTHR43133">
    <property type="entry name" value="RNA POLYMERASE ECF-TYPE SIGMA FACTO"/>
    <property type="match status" value="1"/>
</dbReference>
<gene>
    <name evidence="7" type="ORF">MicloDRAFT_00043690</name>
</gene>
<dbReference type="Proteomes" id="UP000003947">
    <property type="component" value="Unassembled WGS sequence"/>
</dbReference>
<dbReference type="GO" id="GO:0016987">
    <property type="term" value="F:sigma factor activity"/>
    <property type="evidence" value="ECO:0007669"/>
    <property type="project" value="UniProtKB-KW"/>
</dbReference>
<dbReference type="PANTHER" id="PTHR43133:SF25">
    <property type="entry name" value="RNA POLYMERASE SIGMA FACTOR RFAY-RELATED"/>
    <property type="match status" value="1"/>
</dbReference>
<dbReference type="InterPro" id="IPR039425">
    <property type="entry name" value="RNA_pol_sigma-70-like"/>
</dbReference>
<dbReference type="GO" id="GO:0006352">
    <property type="term" value="P:DNA-templated transcription initiation"/>
    <property type="evidence" value="ECO:0007669"/>
    <property type="project" value="InterPro"/>
</dbReference>
<organism evidence="7 8">
    <name type="scientific">Microvirga lotononidis</name>
    <dbReference type="NCBI Taxonomy" id="864069"/>
    <lineage>
        <taxon>Bacteria</taxon>
        <taxon>Pseudomonadati</taxon>
        <taxon>Pseudomonadota</taxon>
        <taxon>Alphaproteobacteria</taxon>
        <taxon>Hyphomicrobiales</taxon>
        <taxon>Methylobacteriaceae</taxon>
        <taxon>Microvirga</taxon>
    </lineage>
</organism>
<sequence>MNDAANRDLTLDEIASLLEPQIPGLRRYAWALLRDGEAADDLVQDTLERAISRWHQRRDGDLRAWLFAIQRNLFINALRRRKAHGTHVGEDALNDLQAPDMSPEGHAGLHDVLRGLDALPEEQRSILLLIGVEDLSYEQAAQVLDIPLGTVMSRLSRARARLREFMENGRSTVLRRVK</sequence>
<keyword evidence="8" id="KW-1185">Reference proteome</keyword>
<dbReference type="AlphaFoldDB" id="I4YV03"/>
<dbReference type="HOGENOM" id="CLU_047691_1_4_5"/>
<accession>I4YV03</accession>
<keyword evidence="4" id="KW-0804">Transcription</keyword>
<evidence type="ECO:0000259" key="5">
    <source>
        <dbReference type="Pfam" id="PF08281"/>
    </source>
</evidence>
<dbReference type="STRING" id="864069.MicloDRAFT_00043690"/>
<evidence type="ECO:0000256" key="1">
    <source>
        <dbReference type="ARBA" id="ARBA00010641"/>
    </source>
</evidence>
<evidence type="ECO:0000313" key="8">
    <source>
        <dbReference type="Proteomes" id="UP000003947"/>
    </source>
</evidence>
<evidence type="ECO:0000256" key="4">
    <source>
        <dbReference type="ARBA" id="ARBA00023163"/>
    </source>
</evidence>
<evidence type="ECO:0000313" key="7">
    <source>
        <dbReference type="EMBL" id="EIM27795.1"/>
    </source>
</evidence>
<dbReference type="SUPFAM" id="SSF88946">
    <property type="entry name" value="Sigma2 domain of RNA polymerase sigma factors"/>
    <property type="match status" value="1"/>
</dbReference>
<dbReference type="Pfam" id="PF22029">
    <property type="entry name" value="PhyR_sigma2"/>
    <property type="match status" value="1"/>
</dbReference>
<dbReference type="Pfam" id="PF08281">
    <property type="entry name" value="Sigma70_r4_2"/>
    <property type="match status" value="1"/>
</dbReference>
<evidence type="ECO:0000256" key="2">
    <source>
        <dbReference type="ARBA" id="ARBA00023015"/>
    </source>
</evidence>
<keyword evidence="3" id="KW-0731">Sigma factor</keyword>
<dbReference type="Gene3D" id="1.10.10.10">
    <property type="entry name" value="Winged helix-like DNA-binding domain superfamily/Winged helix DNA-binding domain"/>
    <property type="match status" value="1"/>
</dbReference>
<reference evidence="7 8" key="1">
    <citation type="submission" date="2012-02" db="EMBL/GenBank/DDBJ databases">
        <title>Improved High-Quality Draft sequence of Microvirga sp. WSM3557.</title>
        <authorList>
            <consortium name="US DOE Joint Genome Institute"/>
            <person name="Lucas S."/>
            <person name="Han J."/>
            <person name="Lapidus A."/>
            <person name="Cheng J.-F."/>
            <person name="Goodwin L."/>
            <person name="Pitluck S."/>
            <person name="Peters L."/>
            <person name="Zhang X."/>
            <person name="Detter J.C."/>
            <person name="Han C."/>
            <person name="Tapia R."/>
            <person name="Land M."/>
            <person name="Hauser L."/>
            <person name="Kyrpides N."/>
            <person name="Ivanova N."/>
            <person name="Pagani I."/>
            <person name="Brau L."/>
            <person name="Yates R."/>
            <person name="O'Hara G."/>
            <person name="Rui T."/>
            <person name="Howieson J."/>
            <person name="Reeve W."/>
            <person name="Woyke T."/>
        </authorList>
    </citation>
    <scope>NUCLEOTIDE SEQUENCE [LARGE SCALE GENOMIC DNA]</scope>
    <source>
        <strain evidence="7 8">WSM3557</strain>
    </source>
</reference>
<evidence type="ECO:0000256" key="3">
    <source>
        <dbReference type="ARBA" id="ARBA00023082"/>
    </source>
</evidence>
<dbReference type="InterPro" id="IPR053866">
    <property type="entry name" value="PhyR_sigma2"/>
</dbReference>
<dbReference type="PATRIC" id="fig|864069.3.peg.4719"/>
<dbReference type="InterPro" id="IPR014284">
    <property type="entry name" value="RNA_pol_sigma-70_dom"/>
</dbReference>
<dbReference type="GO" id="GO:0003677">
    <property type="term" value="F:DNA binding"/>
    <property type="evidence" value="ECO:0007669"/>
    <property type="project" value="InterPro"/>
</dbReference>
<dbReference type="SUPFAM" id="SSF88659">
    <property type="entry name" value="Sigma3 and sigma4 domains of RNA polymerase sigma factors"/>
    <property type="match status" value="1"/>
</dbReference>
<keyword evidence="2" id="KW-0805">Transcription regulation</keyword>
<feature type="domain" description="PhyR sigma2" evidence="6">
    <location>
        <begin position="18"/>
        <end position="69"/>
    </location>
</feature>
<dbReference type="NCBIfam" id="TIGR02937">
    <property type="entry name" value="sigma70-ECF"/>
    <property type="match status" value="1"/>
</dbReference>
<feature type="domain" description="RNA polymerase sigma factor 70 region 4 type 2" evidence="5">
    <location>
        <begin position="112"/>
        <end position="162"/>
    </location>
</feature>
<proteinExistence type="inferred from homology"/>
<evidence type="ECO:0000259" key="6">
    <source>
        <dbReference type="Pfam" id="PF22029"/>
    </source>
</evidence>
<comment type="similarity">
    <text evidence="1">Belongs to the sigma-70 factor family. ECF subfamily.</text>
</comment>
<dbReference type="eggNOG" id="COG1595">
    <property type="taxonomic scope" value="Bacteria"/>
</dbReference>
<dbReference type="InterPro" id="IPR036388">
    <property type="entry name" value="WH-like_DNA-bd_sf"/>
</dbReference>
<dbReference type="InterPro" id="IPR013249">
    <property type="entry name" value="RNA_pol_sigma70_r4_t2"/>
</dbReference>